<keyword evidence="2" id="KW-1185">Reference proteome</keyword>
<accession>A0A3S8NFH7</accession>
<proteinExistence type="predicted"/>
<protein>
    <submittedName>
        <fullName evidence="1">Uncharacterized protein</fullName>
    </submittedName>
</protein>
<evidence type="ECO:0000313" key="2">
    <source>
        <dbReference type="Proteomes" id="UP000272463"/>
    </source>
</evidence>
<sequence length="49" mass="6076">MYIRLSKIELRYSLTLYFTIKGFKGDKKLHLLRWGWIVPFIVKNKYNRK</sequence>
<reference evidence="1 2" key="1">
    <citation type="journal article" date="2018" name="Environ. Microbiol.">
        <title>New archaeal viruses discovered by metagenomic analysis of viral communities in enrichment cultures.</title>
        <authorList>
            <person name="Liu Y."/>
            <person name="Brandt D."/>
            <person name="Ishino S."/>
            <person name="Ishino Y."/>
            <person name="Koonin E.V."/>
            <person name="Kalinowski J."/>
            <person name="Krupovic M."/>
            <person name="Prangishvili D."/>
        </authorList>
    </citation>
    <scope>NUCLEOTIDE SEQUENCE [LARGE SCALE GENOMIC DNA]</scope>
</reference>
<evidence type="ECO:0000313" key="1">
    <source>
        <dbReference type="EMBL" id="AZI76039.1"/>
    </source>
</evidence>
<name>A0A3S8NFH7_9VIRU</name>
<dbReference type="Proteomes" id="UP000272463">
    <property type="component" value="Segment"/>
</dbReference>
<organism evidence="1 2">
    <name type="scientific">Sulfolobus polyhedral virus 2</name>
    <dbReference type="NCBI Taxonomy" id="2493125"/>
    <lineage>
        <taxon>Viruses</taxon>
        <taxon>Viruses incertae sedis</taxon>
        <taxon>Portogloboviridae</taxon>
        <taxon>Alphaportoglobovirus</taxon>
        <taxon>Alphaportoglobovirus umijigokuense</taxon>
    </lineage>
</organism>
<gene>
    <name evidence="1" type="ORF">SPV2_gp40</name>
</gene>
<dbReference type="EMBL" id="MK064567">
    <property type="protein sequence ID" value="AZI76039.1"/>
    <property type="molecule type" value="Genomic_DNA"/>
</dbReference>